<evidence type="ECO:0000313" key="2">
    <source>
        <dbReference type="Proteomes" id="UP000189670"/>
    </source>
</evidence>
<gene>
    <name evidence="1" type="ORF">OMM_06544</name>
</gene>
<dbReference type="AlphaFoldDB" id="A0A1V1PH66"/>
<comment type="caution">
    <text evidence="1">The sequence shown here is derived from an EMBL/GenBank/DDBJ whole genome shotgun (WGS) entry which is preliminary data.</text>
</comment>
<proteinExistence type="predicted"/>
<sequence length="108" mass="12384">MISKSEKTTSIQLLEALATVTRKISDSLKYQLSAEQIDSLAKEHRQVMEQIQKIPKAEFKPQQHMLKTIQTQVQNLQDELGNYHQAVKEKLISFGQKRKQVSAYNALS</sequence>
<name>A0A1V1PH66_9BACT</name>
<accession>A0A1V1PH66</accession>
<dbReference type="EMBL" id="ATBP01000022">
    <property type="protein sequence ID" value="ETR74083.1"/>
    <property type="molecule type" value="Genomic_DNA"/>
</dbReference>
<reference evidence="2" key="1">
    <citation type="submission" date="2012-11" db="EMBL/GenBank/DDBJ databases">
        <authorList>
            <person name="Lucero-Rivera Y.E."/>
            <person name="Tovar-Ramirez D."/>
        </authorList>
    </citation>
    <scope>NUCLEOTIDE SEQUENCE [LARGE SCALE GENOMIC DNA]</scope>
    <source>
        <strain evidence="2">Araruama</strain>
    </source>
</reference>
<evidence type="ECO:0000313" key="1">
    <source>
        <dbReference type="EMBL" id="ETR74083.1"/>
    </source>
</evidence>
<protein>
    <submittedName>
        <fullName evidence="1">Uncharacterized protein</fullName>
    </submittedName>
</protein>
<organism evidence="1 2">
    <name type="scientific">Candidatus Magnetoglobus multicellularis str. Araruama</name>
    <dbReference type="NCBI Taxonomy" id="890399"/>
    <lineage>
        <taxon>Bacteria</taxon>
        <taxon>Pseudomonadati</taxon>
        <taxon>Thermodesulfobacteriota</taxon>
        <taxon>Desulfobacteria</taxon>
        <taxon>Desulfobacterales</taxon>
        <taxon>Desulfobacteraceae</taxon>
        <taxon>Candidatus Magnetoglobus</taxon>
    </lineage>
</organism>
<dbReference type="Proteomes" id="UP000189670">
    <property type="component" value="Unassembled WGS sequence"/>
</dbReference>